<protein>
    <recommendedName>
        <fullName evidence="4">Transmembrane protein</fullName>
    </recommendedName>
</protein>
<feature type="transmembrane region" description="Helical" evidence="1">
    <location>
        <begin position="81"/>
        <end position="102"/>
    </location>
</feature>
<reference evidence="2 3" key="1">
    <citation type="submission" date="2018-11" db="EMBL/GenBank/DDBJ databases">
        <title>Microbial catabolism of amino acid.</title>
        <authorList>
            <person name="Hibi M."/>
            <person name="Ogawa J."/>
        </authorList>
    </citation>
    <scope>NUCLEOTIDE SEQUENCE [LARGE SCALE GENOMIC DNA]</scope>
    <source>
        <strain evidence="2 3">C31-06</strain>
    </source>
</reference>
<evidence type="ECO:0008006" key="4">
    <source>
        <dbReference type="Google" id="ProtNLM"/>
    </source>
</evidence>
<feature type="transmembrane region" description="Helical" evidence="1">
    <location>
        <begin position="162"/>
        <end position="180"/>
    </location>
</feature>
<keyword evidence="1" id="KW-1133">Transmembrane helix</keyword>
<name>A0A402C7H7_RHOWR</name>
<comment type="caution">
    <text evidence="2">The sequence shown here is derived from an EMBL/GenBank/DDBJ whole genome shotgun (WGS) entry which is preliminary data.</text>
</comment>
<feature type="transmembrane region" description="Helical" evidence="1">
    <location>
        <begin position="136"/>
        <end position="156"/>
    </location>
</feature>
<dbReference type="EMBL" id="BHYM01000028">
    <property type="protein sequence ID" value="GCE39549.1"/>
    <property type="molecule type" value="Genomic_DNA"/>
</dbReference>
<dbReference type="AlphaFoldDB" id="A0A402C7H7"/>
<dbReference type="OrthoDB" id="4659043at2"/>
<keyword evidence="3" id="KW-1185">Reference proteome</keyword>
<dbReference type="Proteomes" id="UP000287519">
    <property type="component" value="Unassembled WGS sequence"/>
</dbReference>
<evidence type="ECO:0000313" key="2">
    <source>
        <dbReference type="EMBL" id="GCE39549.1"/>
    </source>
</evidence>
<feature type="transmembrane region" description="Helical" evidence="1">
    <location>
        <begin position="187"/>
        <end position="209"/>
    </location>
</feature>
<proteinExistence type="predicted"/>
<feature type="transmembrane region" description="Helical" evidence="1">
    <location>
        <begin position="215"/>
        <end position="235"/>
    </location>
</feature>
<feature type="transmembrane region" description="Helical" evidence="1">
    <location>
        <begin position="108"/>
        <end position="129"/>
    </location>
</feature>
<gene>
    <name evidence="2" type="ORF">Rhow_003073</name>
</gene>
<keyword evidence="1" id="KW-0472">Membrane</keyword>
<dbReference type="RefSeq" id="WP_124391961.1">
    <property type="nucleotide sequence ID" value="NZ_BHYM01000028.1"/>
</dbReference>
<feature type="transmembrane region" description="Helical" evidence="1">
    <location>
        <begin position="12"/>
        <end position="33"/>
    </location>
</feature>
<evidence type="ECO:0000256" key="1">
    <source>
        <dbReference type="SAM" id="Phobius"/>
    </source>
</evidence>
<keyword evidence="1" id="KW-0812">Transmembrane</keyword>
<organism evidence="2 3">
    <name type="scientific">Rhodococcus wratislaviensis</name>
    <name type="common">Tsukamurella wratislaviensis</name>
    <dbReference type="NCBI Taxonomy" id="44752"/>
    <lineage>
        <taxon>Bacteria</taxon>
        <taxon>Bacillati</taxon>
        <taxon>Actinomycetota</taxon>
        <taxon>Actinomycetes</taxon>
        <taxon>Mycobacteriales</taxon>
        <taxon>Nocardiaceae</taxon>
        <taxon>Rhodococcus</taxon>
    </lineage>
</organism>
<accession>A0A402C7H7</accession>
<feature type="transmembrane region" description="Helical" evidence="1">
    <location>
        <begin position="45"/>
        <end position="65"/>
    </location>
</feature>
<evidence type="ECO:0000313" key="3">
    <source>
        <dbReference type="Proteomes" id="UP000287519"/>
    </source>
</evidence>
<sequence>MIIGNVAIDAAIRLTARWILIVAATVFAFWKTWQDVWRSTTEGTAIGYVFVVPALCVCAAIGISLRREGELPIHDRQTDKIVGGIGLLVTLAVQVLLLPRFAEDYQLMHIDVVAAWVFVFSSAVLVFGLRPVCRFWPVWVLALGLGPLTYRSLAILLGGQRFHYGLIMVVLASGATAIAVSRSNRRAAVGFGCSVALGSVALYVTIRMFPTAPTFATQLGPALATSIIVGACFYVHKRRGGSLAPFERPVRRPTTINSGFTFVAVFAVAAALFVTPLPDQNLTPVSPGPSPAAHAGIVVPGGWQELDFTEYSWPRKYFGSTSRLTRQTIRTTEPNPAWDVQNRPRTVQVDTLSVRRPTTLEVYPSHTQYRLQNARVSSKIFVDVGRGVTAEMYTVVDDDLLLTWSNLNFVWVRGPGLTQRVSLITVDNHDPDALFPEPAPSMASNGANSLAVLLRGKTAVSDTEPEYKDRDMLETLAREIVEAQQW</sequence>
<feature type="transmembrane region" description="Helical" evidence="1">
    <location>
        <begin position="256"/>
        <end position="277"/>
    </location>
</feature>